<dbReference type="RefSeq" id="WP_062834016.1">
    <property type="nucleotide sequence ID" value="NZ_BCNV01000001.1"/>
</dbReference>
<dbReference type="Pfam" id="PF02896">
    <property type="entry name" value="PEP-utilizers_C"/>
    <property type="match status" value="1"/>
</dbReference>
<comment type="caution">
    <text evidence="5">The sequence shown here is derived from an EMBL/GenBank/DDBJ whole genome shotgun (WGS) entry which is preliminary data.</text>
</comment>
<name>A0A100VK82_PAEAM</name>
<dbReference type="InterPro" id="IPR000121">
    <property type="entry name" value="PEP_util_C"/>
</dbReference>
<dbReference type="InterPro" id="IPR010121">
    <property type="entry name" value="Pyruvate_phosphate_dikinase"/>
</dbReference>
<dbReference type="PIRSF" id="PIRSF000853">
    <property type="entry name" value="PPDK"/>
    <property type="match status" value="1"/>
</dbReference>
<dbReference type="PANTHER" id="PTHR22931">
    <property type="entry name" value="PHOSPHOENOLPYRUVATE DIKINASE-RELATED"/>
    <property type="match status" value="1"/>
</dbReference>
<keyword evidence="3" id="KW-0479">Metal-binding</keyword>
<dbReference type="GO" id="GO:0005524">
    <property type="term" value="F:ATP binding"/>
    <property type="evidence" value="ECO:0007669"/>
    <property type="project" value="InterPro"/>
</dbReference>
<keyword evidence="5" id="KW-0670">Pyruvate</keyword>
<feature type="domain" description="PEP-utilising enzyme C-terminal" evidence="4">
    <location>
        <begin position="408"/>
        <end position="770"/>
    </location>
</feature>
<dbReference type="AlphaFoldDB" id="A0A100VK82"/>
<dbReference type="Gene3D" id="3.30.470.20">
    <property type="entry name" value="ATP-grasp fold, B domain"/>
    <property type="match status" value="1"/>
</dbReference>
<evidence type="ECO:0000256" key="2">
    <source>
        <dbReference type="ARBA" id="ARBA00032883"/>
    </source>
</evidence>
<accession>A0A100VK82</accession>
<feature type="binding site" evidence="3">
    <location>
        <position position="645"/>
    </location>
    <ligand>
        <name>Mg(2+)</name>
        <dbReference type="ChEBI" id="CHEBI:18420"/>
    </ligand>
</feature>
<dbReference type="PANTHER" id="PTHR22931:SF9">
    <property type="entry name" value="PYRUVATE, PHOSPHATE DIKINASE 1, CHLOROPLASTIC"/>
    <property type="match status" value="1"/>
</dbReference>
<dbReference type="GO" id="GO:0016301">
    <property type="term" value="F:kinase activity"/>
    <property type="evidence" value="ECO:0007669"/>
    <property type="project" value="UniProtKB-KW"/>
</dbReference>
<evidence type="ECO:0000259" key="4">
    <source>
        <dbReference type="Pfam" id="PF02896"/>
    </source>
</evidence>
<keyword evidence="5" id="KW-0418">Kinase</keyword>
<sequence>MTKRVILLEEGTAEMKGLMGSKGAALVELIHAGWAVPAGFVVTSEYCREFCTRLGHLSGEEEEALVNAIRHLEQQTGKFFGHPENPLLLAVRTDKNRVSVAATQSLLNVGLNDVTVEELARQTGDRLYALQCYLDYLKQYGQLVYGIPSEFFTEISSHVKGPDEGELELTITKFKYLIEAKGRNPFPQDVQLQLKEAIRAVYQTQRIKSSRSQDEIMRNPYYISSELSAPVLIQTMMHGTCGDLSGTGTIYTRNLLTGERGVTGQYTPTGKPSQTDHGLERLRNEEPELYARLLEIGSQLEMRKGEVQEITFVIESGALYVVQTQPARLSSTATLRSTVDFVHEGLITKEDALLRIEPGHIAEVLKHHTDPSSISDASTGNLPIQLQPVTNDECPASKNNSGLPLSADLQLLLEWADEVKELTILANVDHPQDALTAQILGAEGIGLCRTEHMLMSASRLPFVQKMILADSESERRRGLERLLPMQQSDFEQIFEAMDGYPVTIRLLDSPLHELLPDLGVLEKRQEWLQAEELHEQRDHQIELEELERVIRRVSELHERNPTLGQQACRLSTVFPEIVDMQLEAIFRAAVKGIRQGWWVRPEIMIPQIGHVHELQEMRDLVDHVADQVLGEEKRHCHYKVGAMIEAPRAALTATHIARQADFFSFGADELTEKTFGYSRQEAEKRFLQRDKDSRTVTNNPFHVLDTEGVGQLVEMAVVQGRIRKPYLKTGICGENIVDLESITFCHRIGLDYVSCLPEQIPYARIAAAQAAIKGPREGTNTQNADLSTIA</sequence>
<proteinExistence type="predicted"/>
<dbReference type="GO" id="GO:0046872">
    <property type="term" value="F:metal ion binding"/>
    <property type="evidence" value="ECO:0007669"/>
    <property type="project" value="UniProtKB-KW"/>
</dbReference>
<reference evidence="6" key="2">
    <citation type="submission" date="2016-01" db="EMBL/GenBank/DDBJ databases">
        <title>Draft Genome Sequence of Paenibacillus amylolyticus Heshi-A3 that Was Isolated from Fermented Rice Bran with Aging Salted Mackerel, Which Was Named Heshiko as Traditional Fermented Seafood in Japan.</title>
        <authorList>
            <person name="Akuzawa S."/>
            <person name="Nakagawa J."/>
            <person name="Kanekatsu T."/>
            <person name="Kubota E."/>
            <person name="Ohtake R."/>
            <person name="Suzuki T."/>
            <person name="Kanesaki Y."/>
        </authorList>
    </citation>
    <scope>NUCLEOTIDE SEQUENCE [LARGE SCALE GENOMIC DNA]</scope>
    <source>
        <strain evidence="6">Heshi-A3</strain>
    </source>
</reference>
<dbReference type="GO" id="GO:0050242">
    <property type="term" value="F:pyruvate, phosphate dikinase activity"/>
    <property type="evidence" value="ECO:0007669"/>
    <property type="project" value="InterPro"/>
</dbReference>
<reference evidence="5 6" key="1">
    <citation type="journal article" date="2016" name="Genome Announc.">
        <title>Draft Genome Sequence of Paenibacillus amylolyticus Heshi-A3, Isolated from Fermented Rice Bran in a Japanese Fermented Seafood Dish.</title>
        <authorList>
            <person name="Akuzawa S."/>
            <person name="Nagaoka J."/>
            <person name="Kanekatsu M."/>
            <person name="Kubota E."/>
            <person name="Ohtake R."/>
            <person name="Suzuki T."/>
            <person name="Kanesaki Y."/>
        </authorList>
    </citation>
    <scope>NUCLEOTIDE SEQUENCE [LARGE SCALE GENOMIC DNA]</scope>
    <source>
        <strain evidence="5 6">Heshi-A3</strain>
    </source>
</reference>
<dbReference type="SUPFAM" id="SSF56059">
    <property type="entry name" value="Glutathione synthetase ATP-binding domain-like"/>
    <property type="match status" value="1"/>
</dbReference>
<evidence type="ECO:0000313" key="6">
    <source>
        <dbReference type="Proteomes" id="UP000069697"/>
    </source>
</evidence>
<dbReference type="Gene3D" id="3.20.20.60">
    <property type="entry name" value="Phosphoenolpyruvate-binding domains"/>
    <property type="match status" value="1"/>
</dbReference>
<dbReference type="SUPFAM" id="SSF51621">
    <property type="entry name" value="Phosphoenolpyruvate/pyruvate domain"/>
    <property type="match status" value="1"/>
</dbReference>
<comment type="cofactor">
    <cofactor evidence="3">
        <name>Mg(2+)</name>
        <dbReference type="ChEBI" id="CHEBI:18420"/>
    </cofactor>
</comment>
<evidence type="ECO:0000256" key="1">
    <source>
        <dbReference type="ARBA" id="ARBA00020138"/>
    </source>
</evidence>
<dbReference type="Gene3D" id="1.20.80.30">
    <property type="match status" value="1"/>
</dbReference>
<dbReference type="Proteomes" id="UP000069697">
    <property type="component" value="Unassembled WGS sequence"/>
</dbReference>
<evidence type="ECO:0000256" key="3">
    <source>
        <dbReference type="PIRSR" id="PIRSR000853-3"/>
    </source>
</evidence>
<keyword evidence="3" id="KW-0460">Magnesium</keyword>
<dbReference type="InterPro" id="IPR013815">
    <property type="entry name" value="ATP_grasp_subdomain_1"/>
</dbReference>
<evidence type="ECO:0000313" key="5">
    <source>
        <dbReference type="EMBL" id="GAS81291.1"/>
    </source>
</evidence>
<dbReference type="InterPro" id="IPR040442">
    <property type="entry name" value="Pyrv_kinase-like_dom_sf"/>
</dbReference>
<organism evidence="5 6">
    <name type="scientific">Paenibacillus amylolyticus</name>
    <dbReference type="NCBI Taxonomy" id="1451"/>
    <lineage>
        <taxon>Bacteria</taxon>
        <taxon>Bacillati</taxon>
        <taxon>Bacillota</taxon>
        <taxon>Bacilli</taxon>
        <taxon>Bacillales</taxon>
        <taxon>Paenibacillaceae</taxon>
        <taxon>Paenibacillus</taxon>
    </lineage>
</organism>
<dbReference type="InterPro" id="IPR015813">
    <property type="entry name" value="Pyrv/PenolPyrv_kinase-like_dom"/>
</dbReference>
<dbReference type="EMBL" id="BCNV01000001">
    <property type="protein sequence ID" value="GAS81291.1"/>
    <property type="molecule type" value="Genomic_DNA"/>
</dbReference>
<protein>
    <recommendedName>
        <fullName evidence="1">Pyruvate, phosphate dikinase</fullName>
    </recommendedName>
    <alternativeName>
        <fullName evidence="2">Pyruvate, orthophosphate dikinase</fullName>
    </alternativeName>
</protein>
<gene>
    <name evidence="5" type="ORF">PAHA3_1365</name>
</gene>
<keyword evidence="5" id="KW-0808">Transferase</keyword>
<dbReference type="Gene3D" id="3.30.1490.20">
    <property type="entry name" value="ATP-grasp fold, A domain"/>
    <property type="match status" value="1"/>
</dbReference>
<dbReference type="Gene3D" id="1.10.189.10">
    <property type="entry name" value="Pyruvate Phosphate Dikinase, domain 2"/>
    <property type="match status" value="1"/>
</dbReference>